<sequence>MFKNAGNVDYDNLLNKSIKLKKPLLLYFTGYACVNARKIEHNVLSENRIKEKLKNEFYFVSLYVDDRTALFENERIKSETNGKLLKYVGQKHSELQTRKFKSNSQPYFVIIDKNGNKVKDMGYTTEIELFNNFLNTNE</sequence>
<dbReference type="InterPro" id="IPR036249">
    <property type="entry name" value="Thioredoxin-like_sf"/>
</dbReference>
<keyword evidence="4" id="KW-1185">Reference proteome</keyword>
<proteinExistence type="predicted"/>
<accession>A0A5M7BDX2</accession>
<dbReference type="SUPFAM" id="SSF52833">
    <property type="entry name" value="Thioredoxin-like"/>
    <property type="match status" value="1"/>
</dbReference>
<dbReference type="RefSeq" id="WP_144116052.1">
    <property type="nucleotide sequence ID" value="NZ_VMBF01000003.1"/>
</dbReference>
<dbReference type="PROSITE" id="PS51257">
    <property type="entry name" value="PROKAR_LIPOPROTEIN"/>
    <property type="match status" value="1"/>
</dbReference>
<reference evidence="2" key="3">
    <citation type="submission" date="2019-09" db="EMBL/GenBank/DDBJ databases">
        <authorList>
            <person name="Zhang D.-C."/>
        </authorList>
    </citation>
    <scope>NUCLEOTIDE SEQUENCE</scope>
    <source>
        <strain evidence="2">RU-4-M-4</strain>
    </source>
</reference>
<evidence type="ECO:0000259" key="1">
    <source>
        <dbReference type="Pfam" id="PF13098"/>
    </source>
</evidence>
<dbReference type="Gene3D" id="3.40.30.10">
    <property type="entry name" value="Glutaredoxin"/>
    <property type="match status" value="1"/>
</dbReference>
<organism evidence="2 5">
    <name type="scientific">Algibacter amylolyticus</name>
    <dbReference type="NCBI Taxonomy" id="1608400"/>
    <lineage>
        <taxon>Bacteria</taxon>
        <taxon>Pseudomonadati</taxon>
        <taxon>Bacteroidota</taxon>
        <taxon>Flavobacteriia</taxon>
        <taxon>Flavobacteriales</taxon>
        <taxon>Flavobacteriaceae</taxon>
        <taxon>Algibacter</taxon>
    </lineage>
</organism>
<dbReference type="Proteomes" id="UP000322315">
    <property type="component" value="Unassembled WGS sequence"/>
</dbReference>
<dbReference type="Proteomes" id="UP000315145">
    <property type="component" value="Unassembled WGS sequence"/>
</dbReference>
<evidence type="ECO:0000313" key="3">
    <source>
        <dbReference type="EMBL" id="TSJ80032.1"/>
    </source>
</evidence>
<dbReference type="EMBL" id="VMBF01000003">
    <property type="protein sequence ID" value="TSJ80032.1"/>
    <property type="molecule type" value="Genomic_DNA"/>
</dbReference>
<dbReference type="AlphaFoldDB" id="A0A5M7BDX2"/>
<name>A0A5M7BDX2_9FLAO</name>
<evidence type="ECO:0000313" key="2">
    <source>
        <dbReference type="EMBL" id="KAA5825734.1"/>
    </source>
</evidence>
<protein>
    <submittedName>
        <fullName evidence="2">Thioredoxin family protein</fullName>
    </submittedName>
</protein>
<dbReference type="OrthoDB" id="1337053at2"/>
<comment type="caution">
    <text evidence="2">The sequence shown here is derived from an EMBL/GenBank/DDBJ whole genome shotgun (WGS) entry which is preliminary data.</text>
</comment>
<dbReference type="InterPro" id="IPR012336">
    <property type="entry name" value="Thioredoxin-like_fold"/>
</dbReference>
<feature type="domain" description="Thioredoxin-like fold" evidence="1">
    <location>
        <begin position="20"/>
        <end position="126"/>
    </location>
</feature>
<dbReference type="EMBL" id="VWRS01000003">
    <property type="protein sequence ID" value="KAA5825734.1"/>
    <property type="molecule type" value="Genomic_DNA"/>
</dbReference>
<gene>
    <name evidence="2" type="ORF">F2B50_07435</name>
    <name evidence="3" type="ORF">FPF71_07435</name>
</gene>
<evidence type="ECO:0000313" key="4">
    <source>
        <dbReference type="Proteomes" id="UP000315145"/>
    </source>
</evidence>
<dbReference type="Pfam" id="PF13098">
    <property type="entry name" value="Thioredoxin_2"/>
    <property type="match status" value="1"/>
</dbReference>
<reference evidence="3 4" key="2">
    <citation type="submission" date="2019-07" db="EMBL/GenBank/DDBJ databases">
        <title>Algibacter marinivivus sp. nov., isolated from the surface of a marine red alga.</title>
        <authorList>
            <person name="Zhong X."/>
            <person name="Xu W."/>
            <person name="Zhang Y."/>
            <person name="Zhang Q."/>
            <person name="Du Z."/>
        </authorList>
    </citation>
    <scope>NUCLEOTIDE SEQUENCE [LARGE SCALE GENOMIC DNA]</scope>
    <source>
        <strain evidence="3 4">RU-4-M-4</strain>
    </source>
</reference>
<evidence type="ECO:0000313" key="5">
    <source>
        <dbReference type="Proteomes" id="UP000322315"/>
    </source>
</evidence>
<reference evidence="2 5" key="1">
    <citation type="journal article" date="2015" name="Int. J. Syst. Evol. Microbiol.">
        <title>Algibacter amylolyticus sp. nov., isolated from intertidal sediment.</title>
        <authorList>
            <person name="Zhang D.C."/>
            <person name="Wu J."/>
            <person name="Neuner K."/>
            <person name="Yao J."/>
            <person name="Margesin R."/>
        </authorList>
    </citation>
    <scope>NUCLEOTIDE SEQUENCE [LARGE SCALE GENOMIC DNA]</scope>
    <source>
        <strain evidence="2 5">RU-4-M-4</strain>
    </source>
</reference>